<proteinExistence type="predicted"/>
<sequence>MAYDESAEANCAKALAKFARDYGYDRFTWRGTLTSSDEPTERFSVEVRLSAGRTVSDDEDPAGALADRLVSYRSNSEFGPVHHIICDEAATLIWKLIAENGQPVSGNARQGDQIAREIESATELRTRAKAMLAAFGGDIPDWLRGEAGALDRAIAQAEER</sequence>
<reference evidence="1 2" key="1">
    <citation type="submission" date="2016-01" db="EMBL/GenBank/DDBJ databases">
        <title>Complete genome and mega plasmid sequence of Sphingomonas panacis DCY99 elicits systemic resistance in rice to Xanthomonas oryzae.</title>
        <authorList>
            <person name="Kim Y.J."/>
            <person name="Yang D.C."/>
            <person name="Sing P."/>
        </authorList>
    </citation>
    <scope>NUCLEOTIDE SEQUENCE [LARGE SCALE GENOMIC DNA]</scope>
    <source>
        <strain evidence="1 2">DCY99</strain>
        <plasmid evidence="2">Plasmid</plasmid>
    </source>
</reference>
<geneLocation type="plasmid" evidence="2"/>
<evidence type="ECO:0000313" key="2">
    <source>
        <dbReference type="Proteomes" id="UP000094256"/>
    </source>
</evidence>
<keyword evidence="1" id="KW-0614">Plasmid</keyword>
<evidence type="ECO:0000313" key="1">
    <source>
        <dbReference type="EMBL" id="AOH87131.1"/>
    </source>
</evidence>
<organism evidence="1 2">
    <name type="scientific">Sphingomonas panacis</name>
    <dbReference type="NCBI Taxonomy" id="1560345"/>
    <lineage>
        <taxon>Bacteria</taxon>
        <taxon>Pseudomonadati</taxon>
        <taxon>Pseudomonadota</taxon>
        <taxon>Alphaproteobacteria</taxon>
        <taxon>Sphingomonadales</taxon>
        <taxon>Sphingomonadaceae</taxon>
        <taxon>Sphingomonas</taxon>
    </lineage>
</organism>
<keyword evidence="2" id="KW-1185">Reference proteome</keyword>
<dbReference type="EMBL" id="CP014169">
    <property type="protein sequence ID" value="AOH87131.1"/>
    <property type="molecule type" value="Genomic_DNA"/>
</dbReference>
<dbReference type="AlphaFoldDB" id="A0A1B3ZI80"/>
<name>A0A1B3ZI80_9SPHN</name>
<dbReference type="Proteomes" id="UP000094256">
    <property type="component" value="Plasmid unnamed"/>
</dbReference>
<accession>A0A1B3ZI80</accession>
<gene>
    <name evidence="1" type="ORF">AWL63_23445</name>
</gene>
<dbReference type="KEGG" id="span:AWL63_23445"/>
<dbReference type="RefSeq" id="WP_069207701.1">
    <property type="nucleotide sequence ID" value="NZ_CP014169.1"/>
</dbReference>
<protein>
    <submittedName>
        <fullName evidence="1">Uncharacterized protein</fullName>
    </submittedName>
</protein>
<dbReference type="OrthoDB" id="8961811at2"/>